<dbReference type="GO" id="GO:0009152">
    <property type="term" value="P:purine ribonucleotide biosynthetic process"/>
    <property type="evidence" value="ECO:0007669"/>
    <property type="project" value="UniProtKB-UniRule"/>
</dbReference>
<evidence type="ECO:0000256" key="11">
    <source>
        <dbReference type="RuleBase" id="RU361172"/>
    </source>
</evidence>
<dbReference type="PROSITE" id="PS00163">
    <property type="entry name" value="FUMARATE_LYASES"/>
    <property type="match status" value="1"/>
</dbReference>
<dbReference type="PRINTS" id="PR00149">
    <property type="entry name" value="FUMRATELYASE"/>
</dbReference>
<dbReference type="GO" id="GO:0004018">
    <property type="term" value="F:N6-(1,2-dicarboxyethyl)AMP AMP-lyase (fumarate-forming) activity"/>
    <property type="evidence" value="ECO:0007669"/>
    <property type="project" value="UniProtKB-UniRule"/>
</dbReference>
<evidence type="ECO:0000313" key="15">
    <source>
        <dbReference type="Proteomes" id="UP001596408"/>
    </source>
</evidence>
<dbReference type="EMBL" id="JBHSXH010000015">
    <property type="protein sequence ID" value="MFC6826172.1"/>
    <property type="molecule type" value="Genomic_DNA"/>
</dbReference>
<sequence length="464" mass="51003">MDDLPRADPLSAVSPLDGRYAGRTEPLVPYASEAALIRARVRVEAEYLLALADLDATPVSLSADERATLRSLYEEFDAEDARLVKRLETEGAAGYSATNHDVKAVEYFLRTETPERVHPWIHFGLTSEDVNNLAHRLLAKPAVEDVLVPAATEVRDELAELAREYRDTPMLARTHGQPATPTTFGKEMAVYASRLGRQLGRVREAADALSGKLAGASGTYAAHVAAYPDVDWRAFSREFVTGLGLEHTSLSTQVNPCDDLAALFDALRGVNNVLLDLDLDVWLYVSDRYLGQEAEAGETGSSTMPHKVNPIDFENSEGNLSKANSDLTFLADYVTNSRLQRDLSDSTVKRNVGAAFAHCLVGYGKAAAGLRKVVPNERVMREELDAHPELVGEAVQTILRREGDTEAYERVKELTRGRDVTIEDFRDLFDELDVSEPVREELRALSPATYVGLGDELVGELDDS</sequence>
<evidence type="ECO:0000256" key="4">
    <source>
        <dbReference type="ARBA" id="ARBA00011668"/>
    </source>
</evidence>
<dbReference type="InterPro" id="IPR000362">
    <property type="entry name" value="Fumarate_lyase_fam"/>
</dbReference>
<dbReference type="SUPFAM" id="SSF48557">
    <property type="entry name" value="L-aspartase-like"/>
    <property type="match status" value="1"/>
</dbReference>
<dbReference type="InterPro" id="IPR047136">
    <property type="entry name" value="PurB_bact"/>
</dbReference>
<dbReference type="Pfam" id="PF00206">
    <property type="entry name" value="Lyase_1"/>
    <property type="match status" value="1"/>
</dbReference>
<evidence type="ECO:0000313" key="14">
    <source>
        <dbReference type="EMBL" id="MFC6826172.1"/>
    </source>
</evidence>
<dbReference type="InterPro" id="IPR020557">
    <property type="entry name" value="Fumarate_lyase_CS"/>
</dbReference>
<dbReference type="InterPro" id="IPR013539">
    <property type="entry name" value="PurB_C"/>
</dbReference>
<dbReference type="Gene3D" id="1.20.200.10">
    <property type="entry name" value="Fumarase/aspartase (Central domain)"/>
    <property type="match status" value="1"/>
</dbReference>
<protein>
    <recommendedName>
        <fullName evidence="6 10">Adenylosuccinate lyase</fullName>
        <shortName evidence="11">ASL</shortName>
        <ecNumber evidence="5 10">4.3.2.2</ecNumber>
    </recommendedName>
    <alternativeName>
        <fullName evidence="9 11">Adenylosuccinase</fullName>
    </alternativeName>
</protein>
<dbReference type="Pfam" id="PF08328">
    <property type="entry name" value="ASL_C"/>
    <property type="match status" value="1"/>
</dbReference>
<dbReference type="PANTHER" id="PTHR43411:SF1">
    <property type="entry name" value="ADENYLOSUCCINATE LYASE"/>
    <property type="match status" value="1"/>
</dbReference>
<comment type="pathway">
    <text evidence="1 11">Purine metabolism; IMP biosynthesis via de novo pathway; 5-amino-1-(5-phospho-D-ribosyl)imidazole-4-carboxamide from 5-amino-1-(5-phospho-D-ribosyl)imidazole-4-carboxylate: step 2/2.</text>
</comment>
<evidence type="ECO:0000256" key="8">
    <source>
        <dbReference type="ARBA" id="ARBA00023239"/>
    </source>
</evidence>
<dbReference type="InterPro" id="IPR008948">
    <property type="entry name" value="L-Aspartase-like"/>
</dbReference>
<evidence type="ECO:0000256" key="9">
    <source>
        <dbReference type="ARBA" id="ARBA00030717"/>
    </source>
</evidence>
<evidence type="ECO:0000256" key="6">
    <source>
        <dbReference type="ARBA" id="ARBA00017058"/>
    </source>
</evidence>
<accession>A0ABD5U6I6</accession>
<comment type="catalytic activity">
    <reaction evidence="11">
        <text>(2S)-2-[5-amino-1-(5-phospho-beta-D-ribosyl)imidazole-4-carboxamido]succinate = 5-amino-1-(5-phospho-beta-D-ribosyl)imidazole-4-carboxamide + fumarate</text>
        <dbReference type="Rhea" id="RHEA:23920"/>
        <dbReference type="ChEBI" id="CHEBI:29806"/>
        <dbReference type="ChEBI" id="CHEBI:58443"/>
        <dbReference type="ChEBI" id="CHEBI:58475"/>
        <dbReference type="EC" id="4.3.2.2"/>
    </reaction>
</comment>
<keyword evidence="15" id="KW-1185">Reference proteome</keyword>
<dbReference type="RefSeq" id="WP_379697358.1">
    <property type="nucleotide sequence ID" value="NZ_JBHSXH010000015.1"/>
</dbReference>
<evidence type="ECO:0000256" key="7">
    <source>
        <dbReference type="ARBA" id="ARBA00022755"/>
    </source>
</evidence>
<dbReference type="Gene3D" id="1.10.275.10">
    <property type="entry name" value="Fumarase/aspartase (N-terminal domain)"/>
    <property type="match status" value="1"/>
</dbReference>
<dbReference type="Proteomes" id="UP001596408">
    <property type="component" value="Unassembled WGS sequence"/>
</dbReference>
<gene>
    <name evidence="14" type="primary">purB</name>
    <name evidence="14" type="ORF">ACFQEV_14400</name>
</gene>
<name>A0ABD5U6I6_9EURY</name>
<proteinExistence type="inferred from homology"/>
<evidence type="ECO:0000256" key="1">
    <source>
        <dbReference type="ARBA" id="ARBA00004706"/>
    </source>
</evidence>
<reference evidence="14 15" key="1">
    <citation type="journal article" date="2019" name="Int. J. Syst. Evol. Microbiol.">
        <title>The Global Catalogue of Microorganisms (GCM) 10K type strain sequencing project: providing services to taxonomists for standard genome sequencing and annotation.</title>
        <authorList>
            <consortium name="The Broad Institute Genomics Platform"/>
            <consortium name="The Broad Institute Genome Sequencing Center for Infectious Disease"/>
            <person name="Wu L."/>
            <person name="Ma J."/>
        </authorList>
    </citation>
    <scope>NUCLEOTIDE SEQUENCE [LARGE SCALE GENOMIC DNA]</scope>
    <source>
        <strain evidence="14 15">YIM 94188</strain>
    </source>
</reference>
<dbReference type="Gene3D" id="1.10.40.30">
    <property type="entry name" value="Fumarase/aspartase (C-terminal domain)"/>
    <property type="match status" value="1"/>
</dbReference>
<evidence type="ECO:0000259" key="13">
    <source>
        <dbReference type="Pfam" id="PF08328"/>
    </source>
</evidence>
<dbReference type="EC" id="4.3.2.2" evidence="5 10"/>
<comment type="caution">
    <text evidence="14">The sequence shown here is derived from an EMBL/GenBank/DDBJ whole genome shotgun (WGS) entry which is preliminary data.</text>
</comment>
<dbReference type="InterPro" id="IPR022761">
    <property type="entry name" value="Fumarate_lyase_N"/>
</dbReference>
<comment type="catalytic activity">
    <reaction evidence="11">
        <text>N(6)-(1,2-dicarboxyethyl)-AMP = fumarate + AMP</text>
        <dbReference type="Rhea" id="RHEA:16853"/>
        <dbReference type="ChEBI" id="CHEBI:29806"/>
        <dbReference type="ChEBI" id="CHEBI:57567"/>
        <dbReference type="ChEBI" id="CHEBI:456215"/>
        <dbReference type="EC" id="4.3.2.2"/>
    </reaction>
</comment>
<comment type="subunit">
    <text evidence="4">Homotetramer. Residues from neighboring subunits contribute catalytic and substrate-binding residues to each active site.</text>
</comment>
<dbReference type="InterPro" id="IPR004769">
    <property type="entry name" value="Pur_lyase"/>
</dbReference>
<keyword evidence="8 11" id="KW-0456">Lyase</keyword>
<dbReference type="PANTHER" id="PTHR43411">
    <property type="entry name" value="ADENYLOSUCCINATE LYASE"/>
    <property type="match status" value="1"/>
</dbReference>
<evidence type="ECO:0000256" key="2">
    <source>
        <dbReference type="ARBA" id="ARBA00004734"/>
    </source>
</evidence>
<comment type="pathway">
    <text evidence="2 11">Purine metabolism; AMP biosynthesis via de novo pathway; AMP from IMP: step 2/2.</text>
</comment>
<feature type="domain" description="Fumarate lyase N-terminal" evidence="12">
    <location>
        <begin position="19"/>
        <end position="320"/>
    </location>
</feature>
<keyword evidence="7 11" id="KW-0658">Purine biosynthesis</keyword>
<comment type="similarity">
    <text evidence="3 11">Belongs to the lyase 1 family. Adenylosuccinate lyase subfamily.</text>
</comment>
<dbReference type="NCBIfam" id="NF006764">
    <property type="entry name" value="PRK09285.1"/>
    <property type="match status" value="1"/>
</dbReference>
<feature type="domain" description="Adenylosuccinate lyase PurB C-terminal" evidence="13">
    <location>
        <begin position="337"/>
        <end position="451"/>
    </location>
</feature>
<dbReference type="InterPro" id="IPR024083">
    <property type="entry name" value="Fumarase/histidase_N"/>
</dbReference>
<evidence type="ECO:0000259" key="12">
    <source>
        <dbReference type="Pfam" id="PF00206"/>
    </source>
</evidence>
<evidence type="ECO:0000256" key="3">
    <source>
        <dbReference type="ARBA" id="ARBA00008273"/>
    </source>
</evidence>
<evidence type="ECO:0000256" key="10">
    <source>
        <dbReference type="NCBIfam" id="TIGR00928"/>
    </source>
</evidence>
<dbReference type="NCBIfam" id="TIGR00928">
    <property type="entry name" value="purB"/>
    <property type="match status" value="1"/>
</dbReference>
<organism evidence="14 15">
    <name type="scientific">Halopelagius fulvigenes</name>
    <dbReference type="NCBI Taxonomy" id="1198324"/>
    <lineage>
        <taxon>Archaea</taxon>
        <taxon>Methanobacteriati</taxon>
        <taxon>Methanobacteriota</taxon>
        <taxon>Stenosarchaea group</taxon>
        <taxon>Halobacteria</taxon>
        <taxon>Halobacteriales</taxon>
        <taxon>Haloferacaceae</taxon>
    </lineage>
</organism>
<dbReference type="AlphaFoldDB" id="A0ABD5U6I6"/>
<evidence type="ECO:0000256" key="5">
    <source>
        <dbReference type="ARBA" id="ARBA00012339"/>
    </source>
</evidence>